<dbReference type="EMBL" id="AP018933">
    <property type="protein sequence ID" value="BBG30976.1"/>
    <property type="molecule type" value="Genomic_DNA"/>
</dbReference>
<comment type="subcellular location">
    <subcellularLocation>
        <location evidence="1">Cell membrane</location>
    </subcellularLocation>
</comment>
<evidence type="ECO:0000256" key="5">
    <source>
        <dbReference type="SAM" id="SignalP"/>
    </source>
</evidence>
<dbReference type="SUPFAM" id="SSF53850">
    <property type="entry name" value="Periplasmic binding protein-like II"/>
    <property type="match status" value="1"/>
</dbReference>
<evidence type="ECO:0000256" key="2">
    <source>
        <dbReference type="ARBA" id="ARBA00022448"/>
    </source>
</evidence>
<dbReference type="CDD" id="cd13639">
    <property type="entry name" value="PBP2_OpuAC_like"/>
    <property type="match status" value="1"/>
</dbReference>
<proteinExistence type="predicted"/>
<dbReference type="RefSeq" id="WP_084261942.1">
    <property type="nucleotide sequence ID" value="NZ_AP018933.1"/>
</dbReference>
<dbReference type="Proteomes" id="UP000267342">
    <property type="component" value="Chromosome"/>
</dbReference>
<dbReference type="GO" id="GO:0015871">
    <property type="term" value="P:choline transport"/>
    <property type="evidence" value="ECO:0007669"/>
    <property type="project" value="TreeGrafter"/>
</dbReference>
<keyword evidence="4" id="KW-0472">Membrane</keyword>
<dbReference type="InterPro" id="IPR007210">
    <property type="entry name" value="ABC_Gly_betaine_transp_sub-bd"/>
</dbReference>
<dbReference type="AlphaFoldDB" id="A0A348HH74"/>
<evidence type="ECO:0000256" key="4">
    <source>
        <dbReference type="ARBA" id="ARBA00023136"/>
    </source>
</evidence>
<gene>
    <name evidence="7" type="ORF">ZBT109_2244</name>
</gene>
<keyword evidence="3" id="KW-1003">Cell membrane</keyword>
<dbReference type="GO" id="GO:0031460">
    <property type="term" value="P:glycine betaine transport"/>
    <property type="evidence" value="ECO:0007669"/>
    <property type="project" value="TreeGrafter"/>
</dbReference>
<evidence type="ECO:0000256" key="3">
    <source>
        <dbReference type="ARBA" id="ARBA00022475"/>
    </source>
</evidence>
<dbReference type="OrthoDB" id="9787902at2"/>
<feature type="domain" description="ABC-type glycine betaine transport system substrate-binding" evidence="6">
    <location>
        <begin position="37"/>
        <end position="280"/>
    </location>
</feature>
<dbReference type="Gene3D" id="3.40.190.10">
    <property type="entry name" value="Periplasmic binding protein-like II"/>
    <property type="match status" value="1"/>
</dbReference>
<evidence type="ECO:0000259" key="6">
    <source>
        <dbReference type="Pfam" id="PF04069"/>
    </source>
</evidence>
<dbReference type="GO" id="GO:0005275">
    <property type="term" value="F:amine transmembrane transporter activity"/>
    <property type="evidence" value="ECO:0007669"/>
    <property type="project" value="TreeGrafter"/>
</dbReference>
<evidence type="ECO:0000256" key="1">
    <source>
        <dbReference type="ARBA" id="ARBA00004236"/>
    </source>
</evidence>
<protein>
    <submittedName>
        <fullName evidence="7">Substrate-binding region of ABC-type glycine betaine transport system</fullName>
    </submittedName>
</protein>
<dbReference type="GO" id="GO:0043190">
    <property type="term" value="C:ATP-binding cassette (ABC) transporter complex"/>
    <property type="evidence" value="ECO:0007669"/>
    <property type="project" value="InterPro"/>
</dbReference>
<reference evidence="7 8" key="1">
    <citation type="submission" date="2018-09" db="EMBL/GenBank/DDBJ databases">
        <title>Zymobacter palmae IAM14233 (=T109) whole genome analysis.</title>
        <authorList>
            <person name="Yanase H."/>
        </authorList>
    </citation>
    <scope>NUCLEOTIDE SEQUENCE [LARGE SCALE GENOMIC DNA]</scope>
    <source>
        <strain evidence="7 8">IAM14233</strain>
    </source>
</reference>
<dbReference type="GO" id="GO:0015226">
    <property type="term" value="F:carnitine transmembrane transporter activity"/>
    <property type="evidence" value="ECO:0007669"/>
    <property type="project" value="TreeGrafter"/>
</dbReference>
<evidence type="ECO:0000313" key="8">
    <source>
        <dbReference type="Proteomes" id="UP000267342"/>
    </source>
</evidence>
<accession>A0A348HH74</accession>
<keyword evidence="2" id="KW-0813">Transport</keyword>
<keyword evidence="5" id="KW-0732">Signal</keyword>
<keyword evidence="8" id="KW-1185">Reference proteome</keyword>
<name>A0A348HH74_9GAMM</name>
<dbReference type="STRING" id="1123510.GCA_000620025_01292"/>
<feature type="signal peptide" evidence="5">
    <location>
        <begin position="1"/>
        <end position="29"/>
    </location>
</feature>
<feature type="chain" id="PRO_5017046476" evidence="5">
    <location>
        <begin position="30"/>
        <end position="293"/>
    </location>
</feature>
<sequence>MNIKKLISTTLATVLMGGTAFSATTTASAAEAQGKQDVTIGYVAWADQLASTNALKVVLEQQGYRVKATSLSAAFMWQGLAQGKLDMISAWLPTTHATYYKPVKDKVDNLGHNFEGTRLGLVVPRYMKDVNSIDDLKAHAAEFDNRIVGIDPGAGIMRITKDAIGKYDLGMKLTASSDATMSAVLGEAVREHKPIVVTSWVPHWMFNRWDLKFLDDPKNAYGSSEQLDTVVRKGLKEDSPKAYCVLSHFKWTPAEMGELLDMNEQPNSDPYQNAKQWVEKHPDIVKRWTQDCQ</sequence>
<dbReference type="PANTHER" id="PTHR47737">
    <property type="entry name" value="GLYCINE BETAINE/PROLINE BETAINE TRANSPORT SYSTEM PERMEASE PROTEIN PROW"/>
    <property type="match status" value="1"/>
</dbReference>
<dbReference type="Gene3D" id="3.40.190.100">
    <property type="entry name" value="Glycine betaine-binding periplasmic protein, domain 2"/>
    <property type="match status" value="1"/>
</dbReference>
<evidence type="ECO:0000313" key="7">
    <source>
        <dbReference type="EMBL" id="BBG30976.1"/>
    </source>
</evidence>
<dbReference type="KEGG" id="zpl:ZBT109_2244"/>
<organism evidence="7 8">
    <name type="scientific">Zymobacter palmae</name>
    <dbReference type="NCBI Taxonomy" id="33074"/>
    <lineage>
        <taxon>Bacteria</taxon>
        <taxon>Pseudomonadati</taxon>
        <taxon>Pseudomonadota</taxon>
        <taxon>Gammaproteobacteria</taxon>
        <taxon>Oceanospirillales</taxon>
        <taxon>Halomonadaceae</taxon>
        <taxon>Zymobacter group</taxon>
        <taxon>Zymobacter</taxon>
    </lineage>
</organism>
<dbReference type="PANTHER" id="PTHR47737:SF1">
    <property type="entry name" value="GLYCINE BETAINE_PROLINE BETAINE TRANSPORT SYSTEM PERMEASE PROTEIN PROW"/>
    <property type="match status" value="1"/>
</dbReference>
<dbReference type="Pfam" id="PF04069">
    <property type="entry name" value="OpuAC"/>
    <property type="match status" value="1"/>
</dbReference>